<dbReference type="PRINTS" id="PR00405">
    <property type="entry name" value="REVINTRACTNG"/>
</dbReference>
<accession>A0A4T0HTJ5</accession>
<dbReference type="EMBL" id="SPOF01000063">
    <property type="protein sequence ID" value="TIB08248.1"/>
    <property type="molecule type" value="Genomic_DNA"/>
</dbReference>
<feature type="compositionally biased region" description="Low complexity" evidence="6">
    <location>
        <begin position="290"/>
        <end position="303"/>
    </location>
</feature>
<protein>
    <recommendedName>
        <fullName evidence="7">Arf-GAP domain-containing protein</fullName>
    </recommendedName>
</protein>
<evidence type="ECO:0000256" key="3">
    <source>
        <dbReference type="ARBA" id="ARBA00022771"/>
    </source>
</evidence>
<keyword evidence="4" id="KW-0862">Zinc</keyword>
<feature type="compositionally biased region" description="Polar residues" evidence="6">
    <location>
        <begin position="144"/>
        <end position="157"/>
    </location>
</feature>
<evidence type="ECO:0000256" key="4">
    <source>
        <dbReference type="ARBA" id="ARBA00022833"/>
    </source>
</evidence>
<feature type="region of interest" description="Disordered" evidence="6">
    <location>
        <begin position="349"/>
        <end position="445"/>
    </location>
</feature>
<reference evidence="8 9" key="1">
    <citation type="submission" date="2019-03" db="EMBL/GenBank/DDBJ databases">
        <title>Sequencing 23 genomes of Wallemia ichthyophaga.</title>
        <authorList>
            <person name="Gostincar C."/>
        </authorList>
    </citation>
    <scope>NUCLEOTIDE SEQUENCE [LARGE SCALE GENOMIC DNA]</scope>
    <source>
        <strain evidence="8 9">EXF-8621</strain>
    </source>
</reference>
<dbReference type="AlphaFoldDB" id="A0A4T0HTJ5"/>
<evidence type="ECO:0000313" key="9">
    <source>
        <dbReference type="Proteomes" id="UP000306954"/>
    </source>
</evidence>
<feature type="compositionally biased region" description="Polar residues" evidence="6">
    <location>
        <begin position="498"/>
        <end position="517"/>
    </location>
</feature>
<organism evidence="8 9">
    <name type="scientific">Wallemia ichthyophaga</name>
    <dbReference type="NCBI Taxonomy" id="245174"/>
    <lineage>
        <taxon>Eukaryota</taxon>
        <taxon>Fungi</taxon>
        <taxon>Dikarya</taxon>
        <taxon>Basidiomycota</taxon>
        <taxon>Wallemiomycotina</taxon>
        <taxon>Wallemiomycetes</taxon>
        <taxon>Wallemiales</taxon>
        <taxon>Wallemiaceae</taxon>
        <taxon>Wallemia</taxon>
    </lineage>
</organism>
<evidence type="ECO:0000259" key="7">
    <source>
        <dbReference type="PROSITE" id="PS50115"/>
    </source>
</evidence>
<dbReference type="Pfam" id="PF01412">
    <property type="entry name" value="ArfGap"/>
    <property type="match status" value="1"/>
</dbReference>
<dbReference type="InterPro" id="IPR051718">
    <property type="entry name" value="ARF_GTPase-activating"/>
</dbReference>
<evidence type="ECO:0000256" key="1">
    <source>
        <dbReference type="ARBA" id="ARBA00022468"/>
    </source>
</evidence>
<feature type="compositionally biased region" description="Low complexity" evidence="6">
    <location>
        <begin position="667"/>
        <end position="688"/>
    </location>
</feature>
<dbReference type="GO" id="GO:0005737">
    <property type="term" value="C:cytoplasm"/>
    <property type="evidence" value="ECO:0007669"/>
    <property type="project" value="TreeGrafter"/>
</dbReference>
<feature type="region of interest" description="Disordered" evidence="6">
    <location>
        <begin position="260"/>
        <end position="305"/>
    </location>
</feature>
<gene>
    <name evidence="8" type="ORF">E3P90_03760</name>
</gene>
<feature type="compositionally biased region" description="Low complexity" evidence="6">
    <location>
        <begin position="202"/>
        <end position="226"/>
    </location>
</feature>
<comment type="caution">
    <text evidence="8">The sequence shown here is derived from an EMBL/GenBank/DDBJ whole genome shotgun (WGS) entry which is preliminary data.</text>
</comment>
<keyword evidence="2" id="KW-0479">Metal-binding</keyword>
<keyword evidence="3 5" id="KW-0863">Zinc-finger</keyword>
<evidence type="ECO:0000256" key="5">
    <source>
        <dbReference type="PROSITE-ProRule" id="PRU00288"/>
    </source>
</evidence>
<feature type="compositionally biased region" description="Polar residues" evidence="6">
    <location>
        <begin position="407"/>
        <end position="416"/>
    </location>
</feature>
<feature type="domain" description="Arf-GAP" evidence="7">
    <location>
        <begin position="13"/>
        <end position="134"/>
    </location>
</feature>
<dbReference type="InterPro" id="IPR037278">
    <property type="entry name" value="ARFGAP/RecO"/>
</dbReference>
<dbReference type="InterPro" id="IPR038508">
    <property type="entry name" value="ArfGAP_dom_sf"/>
</dbReference>
<dbReference type="InterPro" id="IPR001164">
    <property type="entry name" value="ArfGAP_dom"/>
</dbReference>
<dbReference type="Gene3D" id="1.10.220.150">
    <property type="entry name" value="Arf GTPase activating protein"/>
    <property type="match status" value="1"/>
</dbReference>
<dbReference type="SUPFAM" id="SSF57863">
    <property type="entry name" value="ArfGap/RecO-like zinc finger"/>
    <property type="match status" value="1"/>
</dbReference>
<dbReference type="PANTHER" id="PTHR45705">
    <property type="entry name" value="FI20236P1"/>
    <property type="match status" value="1"/>
</dbReference>
<dbReference type="CDD" id="cd08839">
    <property type="entry name" value="ArfGap_SMAP"/>
    <property type="match status" value="1"/>
</dbReference>
<proteinExistence type="predicted"/>
<feature type="region of interest" description="Disordered" evidence="6">
    <location>
        <begin position="488"/>
        <end position="726"/>
    </location>
</feature>
<feature type="compositionally biased region" description="Polar residues" evidence="6">
    <location>
        <begin position="264"/>
        <end position="285"/>
    </location>
</feature>
<dbReference type="GO" id="GO:0008270">
    <property type="term" value="F:zinc ion binding"/>
    <property type="evidence" value="ECO:0007669"/>
    <property type="project" value="UniProtKB-KW"/>
</dbReference>
<evidence type="ECO:0000256" key="2">
    <source>
        <dbReference type="ARBA" id="ARBA00022723"/>
    </source>
</evidence>
<sequence>MSTRQRQDKATADKHLHILRTLLRDPHNRKCADCSNKDPRWASWNLGVFVCIRCSGVHRSMGTHISRVKSVDLDMWTPEQIQCMLKWGNRLANMYWQAHLKPGHVVPDHRIESFIRSKYDGRKWARNGPLPSDPRMLETGSGGTSASVNNPITQIQKGVSAGSAPRKAPTQDHSQSSLIDIAPAPKSLPKVQINTRQITKPAGKSGKSGATTTNTTTTTSTTTTANDTAPHNGLLDLDMTATSPTNTVKKANKQDIMSLFAKPPSNSKPVQPQTNDMSDPFSSLNLGAGSRSQPQSTTQSQSSDALSALWGTNTASTLTNTANSFDLLGGSGSGFGGAPVAQAQMQTNTNTHAPPRASTAPIPPQKNLLDDDDWGPTTSADDSNAEAFDAFDDWGSSSWAAPPPNPTKSYKAQTVDSKNRPGKIELTNNFSAPPPQPTTSLSFNTSNTTSFNDFFSSSRTSNINLNDSGYSDTSSKFSSGSPFADIPSNLNDIPAPSKLTSDPFSAFQSTSGGSIDVSSPKKKSGNAVSGDLFAADNAWSTPDPIPSPEAEPDINIKTDTDSHEKDVWSTPDPIPMSDSETKAEPVVSTPSLFDGAGALEANPATSPPPSALPSQSMHPSSSNTKSHSGDLWDSFGASSLPSPKVPANDSLGLDGDVWSAPAPAHDPTSLTAHTSLTAASSPAPTSTPQVDDIWSVSANKPPTPPSSAPPPANPTSLDDVMGNVWA</sequence>
<dbReference type="SMART" id="SM00105">
    <property type="entry name" value="ArfGap"/>
    <property type="match status" value="1"/>
</dbReference>
<feature type="compositionally biased region" description="Polar residues" evidence="6">
    <location>
        <begin position="615"/>
        <end position="626"/>
    </location>
</feature>
<dbReference type="PROSITE" id="PS50115">
    <property type="entry name" value="ARFGAP"/>
    <property type="match status" value="1"/>
</dbReference>
<keyword evidence="1" id="KW-0343">GTPase activation</keyword>
<dbReference type="Proteomes" id="UP000306954">
    <property type="component" value="Unassembled WGS sequence"/>
</dbReference>
<feature type="compositionally biased region" description="Pro residues" evidence="6">
    <location>
        <begin position="701"/>
        <end position="713"/>
    </location>
</feature>
<dbReference type="GO" id="GO:0005096">
    <property type="term" value="F:GTPase activator activity"/>
    <property type="evidence" value="ECO:0007669"/>
    <property type="project" value="UniProtKB-KW"/>
</dbReference>
<dbReference type="PANTHER" id="PTHR45705:SF14">
    <property type="entry name" value="ARF-GAP DOMAIN-CONTAINING PROTEIN"/>
    <property type="match status" value="1"/>
</dbReference>
<feature type="compositionally biased region" description="Basic and acidic residues" evidence="6">
    <location>
        <begin position="554"/>
        <end position="567"/>
    </location>
</feature>
<feature type="region of interest" description="Disordered" evidence="6">
    <location>
        <begin position="122"/>
        <end position="240"/>
    </location>
</feature>
<evidence type="ECO:0000256" key="6">
    <source>
        <dbReference type="SAM" id="MobiDB-lite"/>
    </source>
</evidence>
<dbReference type="InterPro" id="IPR044732">
    <property type="entry name" value="ArfGAP_SMAP1-like"/>
</dbReference>
<dbReference type="FunFam" id="1.10.220.150:FF:000009">
    <property type="entry name" value="stromal membrane-associated protein 1 isoform X1"/>
    <property type="match status" value="1"/>
</dbReference>
<name>A0A4T0HTJ5_WALIC</name>
<evidence type="ECO:0000313" key="8">
    <source>
        <dbReference type="EMBL" id="TIB08248.1"/>
    </source>
</evidence>